<evidence type="ECO:0000256" key="4">
    <source>
        <dbReference type="ARBA" id="ARBA00022692"/>
    </source>
</evidence>
<gene>
    <name evidence="9" type="ORF">QVN81_00350</name>
    <name evidence="10" type="ORF">QVN84_00345</name>
</gene>
<keyword evidence="3 10" id="KW-0808">Transferase</keyword>
<comment type="subcellular location">
    <subcellularLocation>
        <location evidence="1">Cell membrane</location>
        <topology evidence="1">Multi-pass membrane protein</topology>
    </subcellularLocation>
</comment>
<keyword evidence="11" id="KW-1185">Reference proteome</keyword>
<dbReference type="AlphaFoldDB" id="A0AAW7JGH8"/>
<dbReference type="SUPFAM" id="SSF53649">
    <property type="entry name" value="Alkaline phosphatase-like"/>
    <property type="match status" value="1"/>
</dbReference>
<dbReference type="GO" id="GO:0005886">
    <property type="term" value="C:plasma membrane"/>
    <property type="evidence" value="ECO:0007669"/>
    <property type="project" value="UniProtKB-SubCell"/>
</dbReference>
<evidence type="ECO:0000259" key="8">
    <source>
        <dbReference type="Pfam" id="PF00884"/>
    </source>
</evidence>
<sequence length="567" mass="63656">MKLFRKTYHFCTSPHVLFIAAVIALSLPNVSLAFTESVPLMTRITNVVLPVAVYWFLMTLSRNTGKMVWLLFPLVFFAAFQMVLLYLFGRSVIAVDMFLNLVTTNPGEATELLDNLLPAVIGVIVVYLPLLVFAACSMKARRELPMTFVRKQRRHSLTGIMAGVLCLIVCMFGDSYFRTENDIYPANVFYNLALAVERSDATAHYGQTSEGFSFKASSAHPAESSEIYVLVIGETARADNFGIYGYHRDTTPLMSRMPGLTAFSHALTQSNTTHKSVPMLLSAADATDYDRIYRERSVITAFREAGFHTVFLSNQKPNHSFIDFFGMEADEWKFIKDGSPDGANTPDERLVPLVAEKLAEGHKKLFMVLHTYGSHFNYRERYPARDAFFKPDDATEAKAANRQQLINAYDNTIRQTDRLLAGLMTMLGKSGAMSALIYTSDHGENIFDDSRRLFLHASPVPSYYDLHVPFIVWTSRSYADAYPSAVSAIASNSGKTVENSVTTFHTMLHLAGISTAYRNDSLSVASRLYTPGRRHYLNDHNQPVTLDKTGMDDEDFEMFRKKGITDI</sequence>
<feature type="transmembrane region" description="Helical" evidence="7">
    <location>
        <begin position="157"/>
        <end position="177"/>
    </location>
</feature>
<dbReference type="Gene3D" id="3.40.720.10">
    <property type="entry name" value="Alkaline Phosphatase, subunit A"/>
    <property type="match status" value="1"/>
</dbReference>
<dbReference type="Proteomes" id="UP001167831">
    <property type="component" value="Unassembled WGS sequence"/>
</dbReference>
<proteinExistence type="predicted"/>
<feature type="transmembrane region" description="Helical" evidence="7">
    <location>
        <begin position="43"/>
        <end position="60"/>
    </location>
</feature>
<dbReference type="RefSeq" id="WP_289824339.1">
    <property type="nucleotide sequence ID" value="NZ_JAUEIE010000001.1"/>
</dbReference>
<dbReference type="InterPro" id="IPR000917">
    <property type="entry name" value="Sulfatase_N"/>
</dbReference>
<feature type="domain" description="Sulfatase N-terminal" evidence="8">
    <location>
        <begin position="228"/>
        <end position="513"/>
    </location>
</feature>
<keyword evidence="2" id="KW-1003">Cell membrane</keyword>
<dbReference type="InterPro" id="IPR017850">
    <property type="entry name" value="Alkaline_phosphatase_core_sf"/>
</dbReference>
<evidence type="ECO:0000256" key="7">
    <source>
        <dbReference type="SAM" id="Phobius"/>
    </source>
</evidence>
<keyword evidence="5 7" id="KW-1133">Transmembrane helix</keyword>
<reference evidence="10" key="1">
    <citation type="submission" date="2023-06" db="EMBL/GenBank/DDBJ databases">
        <authorList>
            <person name="Zeman M."/>
            <person name="Kubasova T."/>
            <person name="Jahodarova E."/>
            <person name="Nykrynova M."/>
            <person name="Rychlik I."/>
        </authorList>
    </citation>
    <scope>NUCLEOTIDE SEQUENCE</scope>
    <source>
        <strain evidence="10">ET15</strain>
        <strain evidence="9">ET37</strain>
    </source>
</reference>
<keyword evidence="4 7" id="KW-0812">Transmembrane</keyword>
<feature type="transmembrane region" description="Helical" evidence="7">
    <location>
        <begin position="67"/>
        <end position="88"/>
    </location>
</feature>
<evidence type="ECO:0000313" key="10">
    <source>
        <dbReference type="EMBL" id="MDN0023977.1"/>
    </source>
</evidence>
<reference evidence="10" key="2">
    <citation type="submission" date="2023-08" db="EMBL/GenBank/DDBJ databases">
        <title>Identification and characterization of horizontal gene transfer across gut microbiota members of farm animals based on homology search.</title>
        <authorList>
            <person name="Schwarzerova J."/>
            <person name="Nykrynova M."/>
            <person name="Jureckova K."/>
            <person name="Cejkova D."/>
            <person name="Rychlik I."/>
        </authorList>
    </citation>
    <scope>NUCLEOTIDE SEQUENCE</scope>
    <source>
        <strain evidence="10">ET15</strain>
        <strain evidence="9">ET37</strain>
    </source>
</reference>
<dbReference type="PANTHER" id="PTHR30443">
    <property type="entry name" value="INNER MEMBRANE PROTEIN"/>
    <property type="match status" value="1"/>
</dbReference>
<dbReference type="Proteomes" id="UP001168478">
    <property type="component" value="Unassembled WGS sequence"/>
</dbReference>
<evidence type="ECO:0000313" key="9">
    <source>
        <dbReference type="EMBL" id="MDN0021480.1"/>
    </source>
</evidence>
<dbReference type="EMBL" id="JAUEIE010000001">
    <property type="protein sequence ID" value="MDN0021480.1"/>
    <property type="molecule type" value="Genomic_DNA"/>
</dbReference>
<protein>
    <submittedName>
        <fullName evidence="10">Lipid A phosphoethanolamine transferase</fullName>
    </submittedName>
</protein>
<feature type="transmembrane region" description="Helical" evidence="7">
    <location>
        <begin position="116"/>
        <end position="136"/>
    </location>
</feature>
<dbReference type="EMBL" id="JAUEIF010000001">
    <property type="protein sequence ID" value="MDN0023977.1"/>
    <property type="molecule type" value="Genomic_DNA"/>
</dbReference>
<dbReference type="InterPro" id="IPR040423">
    <property type="entry name" value="PEA_transferase"/>
</dbReference>
<name>A0AAW7JGH8_9BACT</name>
<dbReference type="PANTHER" id="PTHR30443:SF0">
    <property type="entry name" value="PHOSPHOETHANOLAMINE TRANSFERASE EPTA"/>
    <property type="match status" value="1"/>
</dbReference>
<dbReference type="GO" id="GO:0016776">
    <property type="term" value="F:phosphotransferase activity, phosphate group as acceptor"/>
    <property type="evidence" value="ECO:0007669"/>
    <property type="project" value="TreeGrafter"/>
</dbReference>
<dbReference type="GO" id="GO:0009244">
    <property type="term" value="P:lipopolysaccharide core region biosynthetic process"/>
    <property type="evidence" value="ECO:0007669"/>
    <property type="project" value="TreeGrafter"/>
</dbReference>
<accession>A0AAW7JGH8</accession>
<evidence type="ECO:0000256" key="6">
    <source>
        <dbReference type="ARBA" id="ARBA00023136"/>
    </source>
</evidence>
<dbReference type="CDD" id="cd16017">
    <property type="entry name" value="LptA"/>
    <property type="match status" value="1"/>
</dbReference>
<evidence type="ECO:0000313" key="11">
    <source>
        <dbReference type="Proteomes" id="UP001167831"/>
    </source>
</evidence>
<organism evidence="10 12">
    <name type="scientific">Leyella lascolaii</name>
    <dbReference type="NCBI Taxonomy" id="1776379"/>
    <lineage>
        <taxon>Bacteria</taxon>
        <taxon>Pseudomonadati</taxon>
        <taxon>Bacteroidota</taxon>
        <taxon>Bacteroidia</taxon>
        <taxon>Bacteroidales</taxon>
        <taxon>Prevotellaceae</taxon>
        <taxon>Leyella</taxon>
    </lineage>
</organism>
<dbReference type="InterPro" id="IPR058130">
    <property type="entry name" value="PEA_transf_C"/>
</dbReference>
<evidence type="ECO:0000256" key="1">
    <source>
        <dbReference type="ARBA" id="ARBA00004651"/>
    </source>
</evidence>
<dbReference type="Pfam" id="PF00884">
    <property type="entry name" value="Sulfatase"/>
    <property type="match status" value="1"/>
</dbReference>
<evidence type="ECO:0000256" key="5">
    <source>
        <dbReference type="ARBA" id="ARBA00022989"/>
    </source>
</evidence>
<evidence type="ECO:0000256" key="3">
    <source>
        <dbReference type="ARBA" id="ARBA00022679"/>
    </source>
</evidence>
<comment type="caution">
    <text evidence="10">The sequence shown here is derived from an EMBL/GenBank/DDBJ whole genome shotgun (WGS) entry which is preliminary data.</text>
</comment>
<evidence type="ECO:0000256" key="2">
    <source>
        <dbReference type="ARBA" id="ARBA00022475"/>
    </source>
</evidence>
<evidence type="ECO:0000313" key="12">
    <source>
        <dbReference type="Proteomes" id="UP001168478"/>
    </source>
</evidence>
<keyword evidence="6 7" id="KW-0472">Membrane</keyword>